<dbReference type="eggNOG" id="ENOG502T26Y">
    <property type="taxonomic scope" value="Eukaryota"/>
</dbReference>
<evidence type="ECO:0000313" key="3">
    <source>
        <dbReference type="EnsemblFungi" id="CEF79512"/>
    </source>
</evidence>
<reference evidence="3 4" key="2">
    <citation type="journal article" date="2010" name="Nature">
        <title>Comparative genomics reveals mobile pathogenicity chromosomes in Fusarium.</title>
        <authorList>
            <person name="Ma L.J."/>
            <person name="van der Does H.C."/>
            <person name="Borkovich K.A."/>
            <person name="Coleman J.J."/>
            <person name="Daboussi M.J."/>
            <person name="Di Pietro A."/>
            <person name="Dufresne M."/>
            <person name="Freitag M."/>
            <person name="Grabherr M."/>
            <person name="Henrissat B."/>
            <person name="Houterman P.M."/>
            <person name="Kang S."/>
            <person name="Shim W.B."/>
            <person name="Woloshuk C."/>
            <person name="Xie X."/>
            <person name="Xu J.R."/>
            <person name="Antoniw J."/>
            <person name="Baker S.E."/>
            <person name="Bluhm B.H."/>
            <person name="Breakspear A."/>
            <person name="Brown D.W."/>
            <person name="Butchko R.A."/>
            <person name="Chapman S."/>
            <person name="Coulson R."/>
            <person name="Coutinho P.M."/>
            <person name="Danchin E.G."/>
            <person name="Diener A."/>
            <person name="Gale L.R."/>
            <person name="Gardiner D.M."/>
            <person name="Goff S."/>
            <person name="Hammond-Kosack K.E."/>
            <person name="Hilburn K."/>
            <person name="Hua-Van A."/>
            <person name="Jonkers W."/>
            <person name="Kazan K."/>
            <person name="Kodira C.D."/>
            <person name="Koehrsen M."/>
            <person name="Kumar L."/>
            <person name="Lee Y.H."/>
            <person name="Li L."/>
            <person name="Manners J.M."/>
            <person name="Miranda-Saavedra D."/>
            <person name="Mukherjee M."/>
            <person name="Park G."/>
            <person name="Park J."/>
            <person name="Park S.Y."/>
            <person name="Proctor R.H."/>
            <person name="Regev A."/>
            <person name="Ruiz-Roldan M.C."/>
            <person name="Sain D."/>
            <person name="Sakthikumar S."/>
            <person name="Sykes S."/>
            <person name="Schwartz D.C."/>
            <person name="Turgeon B.G."/>
            <person name="Wapinski I."/>
            <person name="Yoder O."/>
            <person name="Young S."/>
            <person name="Zeng Q."/>
            <person name="Zhou S."/>
            <person name="Galagan J."/>
            <person name="Cuomo C.A."/>
            <person name="Kistler H.C."/>
            <person name="Rep M."/>
        </authorList>
    </citation>
    <scope>GENOME REANNOTATION</scope>
    <source>
        <strain evidence="4">ATCC MYA-4620 / CBS 123657 / FGSC 9075 / NRRL 31084 / PH-1</strain>
        <strain evidence="3">PH-1 / ATCC MYA-4620 / FGSC 9075 / NRRL 31084</strain>
    </source>
</reference>
<dbReference type="SUPFAM" id="SSF53474">
    <property type="entry name" value="alpha/beta-Hydrolases"/>
    <property type="match status" value="1"/>
</dbReference>
<dbReference type="PANTHER" id="PTHR43798">
    <property type="entry name" value="MONOACYLGLYCEROL LIPASE"/>
    <property type="match status" value="1"/>
</dbReference>
<reference evidence="2 4" key="3">
    <citation type="journal article" date="2015" name="BMC Genomics">
        <title>The completed genome sequence of the pathogenic ascomycete fungus Fusarium graminearum.</title>
        <authorList>
            <person name="King R."/>
            <person name="Urban M."/>
            <person name="Hammond-Kosack M.C."/>
            <person name="Hassani-Pak K."/>
            <person name="Hammond-Kosack K.E."/>
        </authorList>
    </citation>
    <scope>NUCLEOTIDE SEQUENCE [LARGE SCALE GENOMIC DNA]</scope>
    <source>
        <strain evidence="4">ATCC MYA-4620 / CBS 123657 / FGSC 9075 / NRRL 31084 / PH-1</strain>
        <strain evidence="2">PH-1</strain>
    </source>
</reference>
<name>A0A098DM59_GIBZE</name>
<evidence type="ECO:0000313" key="4">
    <source>
        <dbReference type="Proteomes" id="UP000070720"/>
    </source>
</evidence>
<reference evidence="3 4" key="1">
    <citation type="journal article" date="2007" name="Science">
        <title>The Fusarium graminearum genome reveals a link between localized polymorphism and pathogen specialization.</title>
        <authorList>
            <person name="Cuomo C.A."/>
            <person name="Gueldener U."/>
            <person name="Xu J.-R."/>
            <person name="Trail F."/>
            <person name="Turgeon B.G."/>
            <person name="Di Pietro A."/>
            <person name="Walton J.D."/>
            <person name="Ma L.-J."/>
            <person name="Baker S.E."/>
            <person name="Rep M."/>
            <person name="Adam G."/>
            <person name="Antoniw J."/>
            <person name="Baldwin T."/>
            <person name="Calvo S.E."/>
            <person name="Chang Y.-L."/>
            <person name="DeCaprio D."/>
            <person name="Gale L.R."/>
            <person name="Gnerre S."/>
            <person name="Goswami R.S."/>
            <person name="Hammond-Kosack K."/>
            <person name="Harris L.J."/>
            <person name="Hilburn K."/>
            <person name="Kennell J.C."/>
            <person name="Kroken S."/>
            <person name="Magnuson J.K."/>
            <person name="Mannhaupt G."/>
            <person name="Mauceli E.W."/>
            <person name="Mewes H.-W."/>
            <person name="Mitterbauer R."/>
            <person name="Muehlbauer G."/>
            <person name="Muensterkoetter M."/>
            <person name="Nelson D."/>
            <person name="O'Donnell K."/>
            <person name="Ouellet T."/>
            <person name="Qi W."/>
            <person name="Quesneville H."/>
            <person name="Roncero M.I.G."/>
            <person name="Seong K.-Y."/>
            <person name="Tetko I.V."/>
            <person name="Urban M."/>
            <person name="Waalwijk C."/>
            <person name="Ward T.J."/>
            <person name="Yao J."/>
            <person name="Birren B.W."/>
            <person name="Kistler H.C."/>
        </authorList>
    </citation>
    <scope>NUCLEOTIDE SEQUENCE [LARGE SCALE GENOMIC DNA]</scope>
    <source>
        <strain evidence="4">ATCC MYA-4620 / CBS 123657 / FGSC 9075 / NRRL 31084 / PH-1</strain>
        <strain evidence="3">PH-1 / ATCC MYA-4620 / FGSC 9075 / NRRL 31084</strain>
    </source>
</reference>
<dbReference type="InterPro" id="IPR029058">
    <property type="entry name" value="AB_hydrolase_fold"/>
</dbReference>
<sequence length="274" mass="30604">MSIPDKKKTLYYKECNKDQNESIIFLHGGGGSHIEWKQVANQSSMDSYHLILVDLPMHSASRDIKPLTIDTAADEVQEVIRNHAHGGKAHVVGFSLGGFIALVLTSRHPNAVLSTFVTGANPYRGLFKWVMQRPTAMWIVNKIQNIPGLTEMALKRQGIDYEEWMAETEKNKSPERDDAMRREVSEFSMEHVKAVGDSGVRTCVIAGGKMDQVEAVKEMGVVLREGGHEKGVENEAVVVTDAYHPWHLQLPELFAAGISAWVGNKELPKEFERL</sequence>
<gene>
    <name evidence="3" type="primary">FG04488.1</name>
    <name evidence="2" type="ORF">FGRAMPH1_01T15421</name>
</gene>
<evidence type="ECO:0000259" key="1">
    <source>
        <dbReference type="Pfam" id="PF00561"/>
    </source>
</evidence>
<dbReference type="EMBL" id="HG970333">
    <property type="protein sequence ID" value="CEF79512.1"/>
    <property type="molecule type" value="Genomic_DNA"/>
</dbReference>
<proteinExistence type="predicted"/>
<reference evidence="3" key="4">
    <citation type="submission" date="2017-01" db="UniProtKB">
        <authorList>
            <consortium name="EnsemblFungi"/>
        </authorList>
    </citation>
    <scope>IDENTIFICATION</scope>
    <source>
        <strain evidence="3">PH-1 / ATCC MYA-4620 / FGSC 9075 / NRRL 31084</strain>
    </source>
</reference>
<dbReference type="GO" id="GO:0016020">
    <property type="term" value="C:membrane"/>
    <property type="evidence" value="ECO:0007669"/>
    <property type="project" value="TreeGrafter"/>
</dbReference>
<dbReference type="Gene3D" id="3.40.50.1820">
    <property type="entry name" value="alpha/beta hydrolase"/>
    <property type="match status" value="1"/>
</dbReference>
<dbReference type="InParanoid" id="A0A098DM59"/>
<dbReference type="PANTHER" id="PTHR43798:SF33">
    <property type="entry name" value="HYDROLASE, PUTATIVE (AFU_ORTHOLOGUE AFUA_2G14860)-RELATED"/>
    <property type="match status" value="1"/>
</dbReference>
<feature type="domain" description="AB hydrolase-1" evidence="1">
    <location>
        <begin position="23"/>
        <end position="123"/>
    </location>
</feature>
<dbReference type="Proteomes" id="UP000070720">
    <property type="component" value="Chromosome 2"/>
</dbReference>
<dbReference type="EnsemblFungi" id="CEF79512">
    <property type="protein sequence ID" value="CEF79512"/>
    <property type="gene ID" value="FGRRES_04488_M"/>
</dbReference>
<dbReference type="VEuPathDB" id="FungiDB:FGRAMPH1_01G15421"/>
<dbReference type="ESTHER" id="gibze-q4ie70">
    <property type="family name" value="AlphaBeta_hydrolase"/>
</dbReference>
<organism evidence="2 4">
    <name type="scientific">Gibberella zeae (strain ATCC MYA-4620 / CBS 123657 / FGSC 9075 / NRRL 31084 / PH-1)</name>
    <name type="common">Wheat head blight fungus</name>
    <name type="synonym">Fusarium graminearum</name>
    <dbReference type="NCBI Taxonomy" id="229533"/>
    <lineage>
        <taxon>Eukaryota</taxon>
        <taxon>Fungi</taxon>
        <taxon>Dikarya</taxon>
        <taxon>Ascomycota</taxon>
        <taxon>Pezizomycotina</taxon>
        <taxon>Sordariomycetes</taxon>
        <taxon>Hypocreomycetidae</taxon>
        <taxon>Hypocreales</taxon>
        <taxon>Nectriaceae</taxon>
        <taxon>Fusarium</taxon>
    </lineage>
</organism>
<accession>A0A098DM59</accession>
<dbReference type="Pfam" id="PF00561">
    <property type="entry name" value="Abhydrolase_1"/>
    <property type="match status" value="1"/>
</dbReference>
<accession>A0A0E0S7N7</accession>
<dbReference type="InterPro" id="IPR000073">
    <property type="entry name" value="AB_hydrolase_1"/>
</dbReference>
<keyword evidence="4" id="KW-1185">Reference proteome</keyword>
<dbReference type="AlphaFoldDB" id="A0A098DM59"/>
<evidence type="ECO:0000313" key="2">
    <source>
        <dbReference type="EMBL" id="CEF79512.1"/>
    </source>
</evidence>
<protein>
    <submittedName>
        <fullName evidence="2">Chromosome 2, complete genome</fullName>
    </submittedName>
</protein>
<dbReference type="STRING" id="229533.A0A098DM59"/>
<dbReference type="InterPro" id="IPR050266">
    <property type="entry name" value="AB_hydrolase_sf"/>
</dbReference>